<comment type="caution">
    <text evidence="2">The sequence shown here is derived from an EMBL/GenBank/DDBJ whole genome shotgun (WGS) entry which is preliminary data.</text>
</comment>
<dbReference type="Proteomes" id="UP001140949">
    <property type="component" value="Unassembled WGS sequence"/>
</dbReference>
<proteinExistence type="predicted"/>
<dbReference type="AlphaFoldDB" id="A0AAX6G9P5"/>
<evidence type="ECO:0000313" key="3">
    <source>
        <dbReference type="Proteomes" id="UP001140949"/>
    </source>
</evidence>
<reference evidence="2" key="1">
    <citation type="journal article" date="2023" name="GigaByte">
        <title>Genome assembly of the bearded iris, Iris pallida Lam.</title>
        <authorList>
            <person name="Bruccoleri R.E."/>
            <person name="Oakeley E.J."/>
            <person name="Faust A.M.E."/>
            <person name="Altorfer M."/>
            <person name="Dessus-Babus S."/>
            <person name="Burckhardt D."/>
            <person name="Oertli M."/>
            <person name="Naumann U."/>
            <person name="Petersen F."/>
            <person name="Wong J."/>
        </authorList>
    </citation>
    <scope>NUCLEOTIDE SEQUENCE</scope>
    <source>
        <strain evidence="2">GSM-AAB239-AS_SAM_17_03QT</strain>
    </source>
</reference>
<sequence>MFISMIFWLILASTNSTLKNWFLDHQRRASECSGDTLLQGSDHLNSCLRFA</sequence>
<organism evidence="2 3">
    <name type="scientific">Iris pallida</name>
    <name type="common">Sweet iris</name>
    <dbReference type="NCBI Taxonomy" id="29817"/>
    <lineage>
        <taxon>Eukaryota</taxon>
        <taxon>Viridiplantae</taxon>
        <taxon>Streptophyta</taxon>
        <taxon>Embryophyta</taxon>
        <taxon>Tracheophyta</taxon>
        <taxon>Spermatophyta</taxon>
        <taxon>Magnoliopsida</taxon>
        <taxon>Liliopsida</taxon>
        <taxon>Asparagales</taxon>
        <taxon>Iridaceae</taxon>
        <taxon>Iridoideae</taxon>
        <taxon>Irideae</taxon>
        <taxon>Iris</taxon>
    </lineage>
</organism>
<accession>A0AAX6G9P5</accession>
<evidence type="ECO:0000256" key="1">
    <source>
        <dbReference type="SAM" id="SignalP"/>
    </source>
</evidence>
<keyword evidence="1" id="KW-0732">Signal</keyword>
<protein>
    <submittedName>
        <fullName evidence="2">Uncharacterized protein</fullName>
    </submittedName>
</protein>
<feature type="chain" id="PRO_5043993927" evidence="1">
    <location>
        <begin position="17"/>
        <end position="51"/>
    </location>
</feature>
<reference evidence="2" key="2">
    <citation type="submission" date="2023-04" db="EMBL/GenBank/DDBJ databases">
        <authorList>
            <person name="Bruccoleri R.E."/>
            <person name="Oakeley E.J."/>
            <person name="Faust A.-M."/>
            <person name="Dessus-Babus S."/>
            <person name="Altorfer M."/>
            <person name="Burckhardt D."/>
            <person name="Oertli M."/>
            <person name="Naumann U."/>
            <person name="Petersen F."/>
            <person name="Wong J."/>
        </authorList>
    </citation>
    <scope>NUCLEOTIDE SEQUENCE</scope>
    <source>
        <strain evidence="2">GSM-AAB239-AS_SAM_17_03QT</strain>
        <tissue evidence="2">Leaf</tissue>
    </source>
</reference>
<dbReference type="EMBL" id="JANAVB010021600">
    <property type="protein sequence ID" value="KAJ6825414.1"/>
    <property type="molecule type" value="Genomic_DNA"/>
</dbReference>
<feature type="signal peptide" evidence="1">
    <location>
        <begin position="1"/>
        <end position="16"/>
    </location>
</feature>
<evidence type="ECO:0000313" key="2">
    <source>
        <dbReference type="EMBL" id="KAJ6825414.1"/>
    </source>
</evidence>
<name>A0AAX6G9P5_IRIPA</name>
<gene>
    <name evidence="2" type="ORF">M6B38_376025</name>
</gene>
<keyword evidence="3" id="KW-1185">Reference proteome</keyword>